<dbReference type="Gene3D" id="3.90.550.10">
    <property type="entry name" value="Spore Coat Polysaccharide Biosynthesis Protein SpsA, Chain A"/>
    <property type="match status" value="1"/>
</dbReference>
<evidence type="ECO:0000313" key="3">
    <source>
        <dbReference type="Proteomes" id="UP000740754"/>
    </source>
</evidence>
<accession>A0ABX1I602</accession>
<dbReference type="EMBL" id="JAAXKX010000007">
    <property type="protein sequence ID" value="NKN32912.1"/>
    <property type="molecule type" value="Genomic_DNA"/>
</dbReference>
<organism evidence="2 3">
    <name type="scientific">Marichromatium bheemlicum</name>
    <dbReference type="NCBI Taxonomy" id="365339"/>
    <lineage>
        <taxon>Bacteria</taxon>
        <taxon>Pseudomonadati</taxon>
        <taxon>Pseudomonadota</taxon>
        <taxon>Gammaproteobacteria</taxon>
        <taxon>Chromatiales</taxon>
        <taxon>Chromatiaceae</taxon>
        <taxon>Marichromatium</taxon>
    </lineage>
</organism>
<gene>
    <name evidence="2" type="ORF">HF203_06725</name>
</gene>
<feature type="domain" description="Glycosyltransferase 2-like" evidence="1">
    <location>
        <begin position="17"/>
        <end position="187"/>
    </location>
</feature>
<proteinExistence type="predicted"/>
<comment type="caution">
    <text evidence="2">The sequence shown here is derived from an EMBL/GenBank/DDBJ whole genome shotgun (WGS) entry which is preliminary data.</text>
</comment>
<protein>
    <submittedName>
        <fullName evidence="2">Glycosyltransferase family 2 protein</fullName>
    </submittedName>
</protein>
<keyword evidence="3" id="KW-1185">Reference proteome</keyword>
<dbReference type="InterPro" id="IPR001173">
    <property type="entry name" value="Glyco_trans_2-like"/>
</dbReference>
<dbReference type="PANTHER" id="PTHR43179:SF11">
    <property type="entry name" value="GLYCOSYL TRANSFERASE"/>
    <property type="match status" value="1"/>
</dbReference>
<sequence>MKASLSITAGDQADAVVVIVNYNAGDYLRRCLAALAAQCLKPRAVVLVDNASSDGSLEGLEQDYPELLLVRSDQNLGFAAANNLGVREAPETTWVVTLNPDAFPAPDWLEQMLKAAHERPGYAMFSSCLLCDDASGRLDGAGDCYHTSGLVWRRRHGQVDRPSLGAGEVFAPCAAAAMYRRQAFEEVGGFDEDFFCYLEDVDLAFRLRLAGERCWYVPAARVVHLGSAVTGYRSDFSTYYGQRNMVWTYLQNMPGALLWRSMPLFVLVNLAALVVGWRRGQLGVVARAKRDALRGLQNSLRKRQARQACRRVESAVLARSLTHGWRALLQRSRAQVS</sequence>
<dbReference type="PANTHER" id="PTHR43179">
    <property type="entry name" value="RHAMNOSYLTRANSFERASE WBBL"/>
    <property type="match status" value="1"/>
</dbReference>
<dbReference type="CDD" id="cd04186">
    <property type="entry name" value="GT_2_like_c"/>
    <property type="match status" value="1"/>
</dbReference>
<dbReference type="InterPro" id="IPR029044">
    <property type="entry name" value="Nucleotide-diphossugar_trans"/>
</dbReference>
<name>A0ABX1I602_9GAMM</name>
<dbReference type="Pfam" id="PF00535">
    <property type="entry name" value="Glycos_transf_2"/>
    <property type="match status" value="1"/>
</dbReference>
<evidence type="ECO:0000313" key="2">
    <source>
        <dbReference type="EMBL" id="NKN32912.1"/>
    </source>
</evidence>
<reference evidence="2 3" key="1">
    <citation type="submission" date="2020-04" db="EMBL/GenBank/DDBJ databases">
        <title>Draft Whole-Genome sequence of Marichromatium bheemlicum DSM 18632, type strain.</title>
        <authorList>
            <person name="Kyndt J.A."/>
            <person name="Meyer T.E."/>
        </authorList>
    </citation>
    <scope>NUCLEOTIDE SEQUENCE [LARGE SCALE GENOMIC DNA]</scope>
    <source>
        <strain evidence="2 3">DSM 18632</strain>
    </source>
</reference>
<dbReference type="Proteomes" id="UP000740754">
    <property type="component" value="Unassembled WGS sequence"/>
</dbReference>
<dbReference type="RefSeq" id="WP_168667926.1">
    <property type="nucleotide sequence ID" value="NZ_JAAXKX010000007.1"/>
</dbReference>
<dbReference type="SUPFAM" id="SSF53448">
    <property type="entry name" value="Nucleotide-diphospho-sugar transferases"/>
    <property type="match status" value="1"/>
</dbReference>
<evidence type="ECO:0000259" key="1">
    <source>
        <dbReference type="Pfam" id="PF00535"/>
    </source>
</evidence>